<dbReference type="EMBL" id="AP024488">
    <property type="protein sequence ID" value="BCS96352.1"/>
    <property type="molecule type" value="Genomic_DNA"/>
</dbReference>
<reference evidence="9 10" key="1">
    <citation type="submission" date="2021-02" db="EMBL/GenBank/DDBJ databases">
        <title>Complete genome of Desulfoluna sp. strain ASN36.</title>
        <authorList>
            <person name="Takahashi A."/>
            <person name="Kojima H."/>
            <person name="Fukui M."/>
        </authorList>
    </citation>
    <scope>NUCLEOTIDE SEQUENCE [LARGE SCALE GENOMIC DNA]</scope>
    <source>
        <strain evidence="9 10">ASN36</strain>
    </source>
</reference>
<evidence type="ECO:0000256" key="3">
    <source>
        <dbReference type="ARBA" id="ARBA00022490"/>
    </source>
</evidence>
<dbReference type="NCBIfam" id="NF001453">
    <property type="entry name" value="PRK00312.1"/>
    <property type="match status" value="1"/>
</dbReference>
<dbReference type="SUPFAM" id="SSF53335">
    <property type="entry name" value="S-adenosyl-L-methionine-dependent methyltransferases"/>
    <property type="match status" value="1"/>
</dbReference>
<protein>
    <recommendedName>
        <fullName evidence="7">Protein-L-isoaspartate O-methyltransferase</fullName>
        <ecNumber evidence="7">2.1.1.77</ecNumber>
    </recommendedName>
    <alternativeName>
        <fullName evidence="7">L-isoaspartyl protein carboxyl methyltransferase</fullName>
    </alternativeName>
    <alternativeName>
        <fullName evidence="7">Protein L-isoaspartyl methyltransferase</fullName>
    </alternativeName>
    <alternativeName>
        <fullName evidence="7">Protein-beta-aspartate methyltransferase</fullName>
        <shortName evidence="7">PIMT</shortName>
    </alternativeName>
</protein>
<keyword evidence="6 7" id="KW-0949">S-adenosyl-L-methionine</keyword>
<comment type="catalytic activity">
    <reaction evidence="7">
        <text>[protein]-L-isoaspartate + S-adenosyl-L-methionine = [protein]-L-isoaspartate alpha-methyl ester + S-adenosyl-L-homocysteine</text>
        <dbReference type="Rhea" id="RHEA:12705"/>
        <dbReference type="Rhea" id="RHEA-COMP:12143"/>
        <dbReference type="Rhea" id="RHEA-COMP:12144"/>
        <dbReference type="ChEBI" id="CHEBI:57856"/>
        <dbReference type="ChEBI" id="CHEBI:59789"/>
        <dbReference type="ChEBI" id="CHEBI:90596"/>
        <dbReference type="ChEBI" id="CHEBI:90598"/>
        <dbReference type="EC" id="2.1.1.77"/>
    </reaction>
</comment>
<sequence length="272" mass="29810">MSFIITMVFVLSMFAPSSVFPVEEVAPGKVFPSAHMGARLAVQAVQGKSTSTNPAFSERQAEREAMVKEQIEGKYSPIRAPRVLDAMRRVPRHLFVPKSRQKGAYRDTPLPIGHGQTISQPYIVAFMTEALELAPEARVLEIGTGSGYQAAVLAELTPHVYTVEIIEPLAEMAQQRLKSLGYGTISTKQGDGYHGWKEHAPYDAIIVTCAAGHVPPPLIEQLKPGGTIVIPVGGVYQVQMLMKITKKRDHAIVSEQLIPVRFVPMTGRADKR</sequence>
<dbReference type="PANTHER" id="PTHR11579">
    <property type="entry name" value="PROTEIN-L-ISOASPARTATE O-METHYLTRANSFERASE"/>
    <property type="match status" value="1"/>
</dbReference>
<evidence type="ECO:0000256" key="6">
    <source>
        <dbReference type="ARBA" id="ARBA00022691"/>
    </source>
</evidence>
<organism evidence="9 10">
    <name type="scientific">Desulfoluna limicola</name>
    <dbReference type="NCBI Taxonomy" id="2810562"/>
    <lineage>
        <taxon>Bacteria</taxon>
        <taxon>Pseudomonadati</taxon>
        <taxon>Thermodesulfobacteriota</taxon>
        <taxon>Desulfobacteria</taxon>
        <taxon>Desulfobacterales</taxon>
        <taxon>Desulfolunaceae</taxon>
        <taxon>Desulfoluna</taxon>
    </lineage>
</organism>
<name>A0ABN6F4Z1_9BACT</name>
<dbReference type="Gene3D" id="3.40.50.150">
    <property type="entry name" value="Vaccinia Virus protein VP39"/>
    <property type="match status" value="1"/>
</dbReference>
<dbReference type="Proteomes" id="UP001320148">
    <property type="component" value="Chromosome"/>
</dbReference>
<dbReference type="PROSITE" id="PS01279">
    <property type="entry name" value="PCMT"/>
    <property type="match status" value="1"/>
</dbReference>
<dbReference type="InterPro" id="IPR029063">
    <property type="entry name" value="SAM-dependent_MTases_sf"/>
</dbReference>
<accession>A0ABN6F4Z1</accession>
<evidence type="ECO:0000256" key="2">
    <source>
        <dbReference type="ARBA" id="ARBA00005369"/>
    </source>
</evidence>
<feature type="chain" id="PRO_5045195338" description="Protein-L-isoaspartate O-methyltransferase" evidence="8">
    <location>
        <begin position="22"/>
        <end position="272"/>
    </location>
</feature>
<evidence type="ECO:0000313" key="10">
    <source>
        <dbReference type="Proteomes" id="UP001320148"/>
    </source>
</evidence>
<keyword evidence="10" id="KW-1185">Reference proteome</keyword>
<comment type="similarity">
    <text evidence="2 7">Belongs to the methyltransferase superfamily. L-isoaspartyl/D-aspartyl protein methyltransferase family.</text>
</comment>
<evidence type="ECO:0000256" key="1">
    <source>
        <dbReference type="ARBA" id="ARBA00004496"/>
    </source>
</evidence>
<dbReference type="Pfam" id="PF01135">
    <property type="entry name" value="PCMT"/>
    <property type="match status" value="1"/>
</dbReference>
<feature type="active site" evidence="7">
    <location>
        <position position="119"/>
    </location>
</feature>
<evidence type="ECO:0000256" key="8">
    <source>
        <dbReference type="SAM" id="SignalP"/>
    </source>
</evidence>
<evidence type="ECO:0000256" key="7">
    <source>
        <dbReference type="HAMAP-Rule" id="MF_00090"/>
    </source>
</evidence>
<gene>
    <name evidence="7" type="primary">pcm</name>
    <name evidence="9" type="ORF">DSLASN_19840</name>
</gene>
<evidence type="ECO:0000256" key="4">
    <source>
        <dbReference type="ARBA" id="ARBA00022603"/>
    </source>
</evidence>
<keyword evidence="5 7" id="KW-0808">Transferase</keyword>
<dbReference type="HAMAP" id="MF_00090">
    <property type="entry name" value="PIMT"/>
    <property type="match status" value="1"/>
</dbReference>
<dbReference type="EC" id="2.1.1.77" evidence="7"/>
<evidence type="ECO:0000256" key="5">
    <source>
        <dbReference type="ARBA" id="ARBA00022679"/>
    </source>
</evidence>
<dbReference type="InterPro" id="IPR000682">
    <property type="entry name" value="PCMT"/>
</dbReference>
<feature type="signal peptide" evidence="8">
    <location>
        <begin position="1"/>
        <end position="21"/>
    </location>
</feature>
<dbReference type="PANTHER" id="PTHR11579:SF0">
    <property type="entry name" value="PROTEIN-L-ISOASPARTATE(D-ASPARTATE) O-METHYLTRANSFERASE"/>
    <property type="match status" value="1"/>
</dbReference>
<keyword evidence="3 7" id="KW-0963">Cytoplasm</keyword>
<evidence type="ECO:0000313" key="9">
    <source>
        <dbReference type="EMBL" id="BCS96352.1"/>
    </source>
</evidence>
<proteinExistence type="inferred from homology"/>
<keyword evidence="4 7" id="KW-0489">Methyltransferase</keyword>
<keyword evidence="8" id="KW-0732">Signal</keyword>
<dbReference type="CDD" id="cd02440">
    <property type="entry name" value="AdoMet_MTases"/>
    <property type="match status" value="1"/>
</dbReference>
<comment type="function">
    <text evidence="7">Catalyzes the methyl esterification of L-isoaspartyl residues in peptides and proteins that result from spontaneous decomposition of normal L-aspartyl and L-asparaginyl residues. It plays a role in the repair and/or degradation of damaged proteins.</text>
</comment>
<dbReference type="NCBIfam" id="TIGR00080">
    <property type="entry name" value="pimt"/>
    <property type="match status" value="1"/>
</dbReference>
<comment type="subcellular location">
    <subcellularLocation>
        <location evidence="1 7">Cytoplasm</location>
    </subcellularLocation>
</comment>